<organism evidence="2 3">
    <name type="scientific">Atopomonas hussainii</name>
    <dbReference type="NCBI Taxonomy" id="1429083"/>
    <lineage>
        <taxon>Bacteria</taxon>
        <taxon>Pseudomonadati</taxon>
        <taxon>Pseudomonadota</taxon>
        <taxon>Gammaproteobacteria</taxon>
        <taxon>Pseudomonadales</taxon>
        <taxon>Pseudomonadaceae</taxon>
        <taxon>Atopomonas</taxon>
    </lineage>
</organism>
<proteinExistence type="predicted"/>
<sequence length="84" mass="9228">MQKTASFAVVHFSVAFGMAYALSGSAWVGGAIAVLEPAVNTVAFYFHEKFWLRRQQRIASAEALKQQPLPAYDHNCMAGYCMPA</sequence>
<evidence type="ECO:0000259" key="1">
    <source>
        <dbReference type="Pfam" id="PF09834"/>
    </source>
</evidence>
<name>A0A1H7FKH2_9GAMM</name>
<dbReference type="Proteomes" id="UP000185766">
    <property type="component" value="Unassembled WGS sequence"/>
</dbReference>
<feature type="domain" description="DUF2061" evidence="1">
    <location>
        <begin position="1"/>
        <end position="51"/>
    </location>
</feature>
<dbReference type="OrthoDB" id="9133582at2"/>
<dbReference type="RefSeq" id="WP_071871519.1">
    <property type="nucleotide sequence ID" value="NZ_FOAS01000001.1"/>
</dbReference>
<dbReference type="STRING" id="1429083.GCA_001885685_02306"/>
<protein>
    <submittedName>
        <fullName evidence="2">Uncharacterized membrane protein</fullName>
    </submittedName>
</protein>
<evidence type="ECO:0000313" key="3">
    <source>
        <dbReference type="Proteomes" id="UP000185766"/>
    </source>
</evidence>
<dbReference type="Pfam" id="PF09834">
    <property type="entry name" value="DUF2061"/>
    <property type="match status" value="1"/>
</dbReference>
<gene>
    <name evidence="2" type="ORF">SAMN05216214_101256</name>
</gene>
<dbReference type="AlphaFoldDB" id="A0A1H7FKH2"/>
<keyword evidence="3" id="KW-1185">Reference proteome</keyword>
<evidence type="ECO:0000313" key="2">
    <source>
        <dbReference type="EMBL" id="SEK26491.1"/>
    </source>
</evidence>
<dbReference type="InterPro" id="IPR018638">
    <property type="entry name" value="DUF2061_membrane"/>
</dbReference>
<accession>A0A1H7FKH2</accession>
<dbReference type="EMBL" id="FOAS01000001">
    <property type="protein sequence ID" value="SEK26491.1"/>
    <property type="molecule type" value="Genomic_DNA"/>
</dbReference>
<reference evidence="2 3" key="1">
    <citation type="submission" date="2016-10" db="EMBL/GenBank/DDBJ databases">
        <authorList>
            <person name="de Groot N.N."/>
        </authorList>
    </citation>
    <scope>NUCLEOTIDE SEQUENCE [LARGE SCALE GENOMIC DNA]</scope>
    <source>
        <strain evidence="2 3">JCM 19513</strain>
    </source>
</reference>